<evidence type="ECO:0000256" key="9">
    <source>
        <dbReference type="RuleBase" id="RU003979"/>
    </source>
</evidence>
<dbReference type="HAMAP" id="MF_00736">
    <property type="entry name" value="Ribosomal_uL11"/>
    <property type="match status" value="1"/>
</dbReference>
<dbReference type="InterPro" id="IPR036769">
    <property type="entry name" value="Ribosomal_uL11_C_sf"/>
</dbReference>
<dbReference type="Gene3D" id="1.10.10.250">
    <property type="entry name" value="Ribosomal protein L11, C-terminal domain"/>
    <property type="match status" value="1"/>
</dbReference>
<evidence type="ECO:0000256" key="6">
    <source>
        <dbReference type="ARBA" id="ARBA00023274"/>
    </source>
</evidence>
<dbReference type="InterPro" id="IPR036796">
    <property type="entry name" value="Ribosomal_uL11_N_sf"/>
</dbReference>
<evidence type="ECO:0000259" key="10">
    <source>
        <dbReference type="Pfam" id="PF00298"/>
    </source>
</evidence>
<keyword evidence="2 7" id="KW-0488">Methylation</keyword>
<dbReference type="SUPFAM" id="SSF46906">
    <property type="entry name" value="Ribosomal protein L11, C-terminal domain"/>
    <property type="match status" value="1"/>
</dbReference>
<keyword evidence="6 7" id="KW-0687">Ribonucleoprotein</keyword>
<dbReference type="PANTHER" id="PTHR11661">
    <property type="entry name" value="60S RIBOSOMAL PROTEIN L12"/>
    <property type="match status" value="1"/>
</dbReference>
<dbReference type="SUPFAM" id="SSF54747">
    <property type="entry name" value="Ribosomal L11/L12e N-terminal domain"/>
    <property type="match status" value="1"/>
</dbReference>
<dbReference type="RefSeq" id="WP_174481438.1">
    <property type="nucleotide sequence ID" value="NZ_AP026933.1"/>
</dbReference>
<dbReference type="Proteomes" id="UP001163387">
    <property type="component" value="Chromosome"/>
</dbReference>
<dbReference type="Gene3D" id="3.30.1550.10">
    <property type="entry name" value="Ribosomal protein L11/L12, N-terminal domain"/>
    <property type="match status" value="1"/>
</dbReference>
<name>A0ABM8BZ98_9MOLU</name>
<evidence type="ECO:0000259" key="11">
    <source>
        <dbReference type="Pfam" id="PF03946"/>
    </source>
</evidence>
<keyword evidence="4 7" id="KW-0694">RNA-binding</keyword>
<evidence type="ECO:0000256" key="1">
    <source>
        <dbReference type="ARBA" id="ARBA00010537"/>
    </source>
</evidence>
<keyword evidence="3 7" id="KW-0699">rRNA-binding</keyword>
<dbReference type="InterPro" id="IPR006519">
    <property type="entry name" value="Ribosomal_uL11_bac-typ"/>
</dbReference>
<dbReference type="SMART" id="SM00649">
    <property type="entry name" value="RL11"/>
    <property type="match status" value="1"/>
</dbReference>
<dbReference type="PANTHER" id="PTHR11661:SF1">
    <property type="entry name" value="LARGE RIBOSOMAL SUBUNIT PROTEIN UL11M"/>
    <property type="match status" value="1"/>
</dbReference>
<evidence type="ECO:0000256" key="3">
    <source>
        <dbReference type="ARBA" id="ARBA00022730"/>
    </source>
</evidence>
<keyword evidence="13" id="KW-1185">Reference proteome</keyword>
<dbReference type="InterPro" id="IPR020785">
    <property type="entry name" value="Ribosomal_uL11_CS"/>
</dbReference>
<dbReference type="NCBIfam" id="TIGR01632">
    <property type="entry name" value="L11_bact"/>
    <property type="match status" value="1"/>
</dbReference>
<evidence type="ECO:0000256" key="8">
    <source>
        <dbReference type="RuleBase" id="RU003978"/>
    </source>
</evidence>
<evidence type="ECO:0000256" key="2">
    <source>
        <dbReference type="ARBA" id="ARBA00022481"/>
    </source>
</evidence>
<dbReference type="CDD" id="cd00349">
    <property type="entry name" value="Ribosomal_L11"/>
    <property type="match status" value="1"/>
</dbReference>
<accession>A0ABM8BZ98</accession>
<evidence type="ECO:0000256" key="7">
    <source>
        <dbReference type="HAMAP-Rule" id="MF_00736"/>
    </source>
</evidence>
<gene>
    <name evidence="7 12" type="primary">rplK</name>
    <name evidence="12" type="ORF">SHM_28370</name>
</gene>
<comment type="PTM">
    <text evidence="7 9">One or more lysine residues are methylated.</text>
</comment>
<dbReference type="Pfam" id="PF03946">
    <property type="entry name" value="Ribosomal_L11_N"/>
    <property type="match status" value="1"/>
</dbReference>
<dbReference type="Pfam" id="PF00298">
    <property type="entry name" value="Ribosomal_L11"/>
    <property type="match status" value="1"/>
</dbReference>
<comment type="subunit">
    <text evidence="7">Part of the ribosomal stalk of the 50S ribosomal subunit. Interacts with L10 and the large rRNA to form the base of the stalk. L10 forms an elongated spine to which L12 dimers bind in a sequential fashion forming a multimeric L10(L12)X complex.</text>
</comment>
<dbReference type="EMBL" id="AP026933">
    <property type="protein sequence ID" value="BDT05191.1"/>
    <property type="molecule type" value="Genomic_DNA"/>
</dbReference>
<evidence type="ECO:0000313" key="13">
    <source>
        <dbReference type="Proteomes" id="UP001163387"/>
    </source>
</evidence>
<sequence length="148" mass="16026">MADKKNINREGIIQLPAGSAKPGASLASFGIDMPRFCREFNDKTKDQKDDVNPVPIPVFITAYKDKTFDFKIKTAPTTFLLKRALKLAKGSSNAKLTKVGTLTIAQITEIAQIKLPDLNAYSLEDAIKIVAGTAKNMGITVEDGKQGV</sequence>
<dbReference type="InterPro" id="IPR000911">
    <property type="entry name" value="Ribosomal_uL11"/>
</dbReference>
<reference evidence="12 13" key="1">
    <citation type="journal article" date="2022" name="Front. Microbiol.">
        <title>Male-killing mechanisms vary between Spiroplasma species.</title>
        <authorList>
            <person name="Arai H."/>
            <person name="Inoue M."/>
            <person name="Kageyama D."/>
        </authorList>
    </citation>
    <scope>NUCLEOTIDE SEQUENCE [LARGE SCALE GENOMIC DNA]</scope>
    <source>
        <strain evidence="13">sHm</strain>
    </source>
</reference>
<comment type="similarity">
    <text evidence="1 7 8">Belongs to the universal ribosomal protein uL11 family.</text>
</comment>
<evidence type="ECO:0000256" key="4">
    <source>
        <dbReference type="ARBA" id="ARBA00022884"/>
    </source>
</evidence>
<dbReference type="InterPro" id="IPR020783">
    <property type="entry name" value="Ribosomal_uL11_C"/>
</dbReference>
<organism evidence="12 13">
    <name type="scientific">Spiroplasma ixodetis</name>
    <dbReference type="NCBI Taxonomy" id="2141"/>
    <lineage>
        <taxon>Bacteria</taxon>
        <taxon>Bacillati</taxon>
        <taxon>Mycoplasmatota</taxon>
        <taxon>Mollicutes</taxon>
        <taxon>Entomoplasmatales</taxon>
        <taxon>Spiroplasmataceae</taxon>
        <taxon>Spiroplasma</taxon>
    </lineage>
</organism>
<feature type="domain" description="Large ribosomal subunit protein uL11 N-terminal" evidence="11">
    <location>
        <begin position="13"/>
        <end position="68"/>
    </location>
</feature>
<evidence type="ECO:0000256" key="5">
    <source>
        <dbReference type="ARBA" id="ARBA00022980"/>
    </source>
</evidence>
<proteinExistence type="inferred from homology"/>
<dbReference type="GO" id="GO:0005840">
    <property type="term" value="C:ribosome"/>
    <property type="evidence" value="ECO:0007669"/>
    <property type="project" value="UniProtKB-KW"/>
</dbReference>
<dbReference type="PROSITE" id="PS00359">
    <property type="entry name" value="RIBOSOMAL_L11"/>
    <property type="match status" value="1"/>
</dbReference>
<evidence type="ECO:0000313" key="12">
    <source>
        <dbReference type="EMBL" id="BDT05191.1"/>
    </source>
</evidence>
<protein>
    <recommendedName>
        <fullName evidence="7">Large ribosomal subunit protein uL11</fullName>
    </recommendedName>
</protein>
<dbReference type="InterPro" id="IPR020784">
    <property type="entry name" value="Ribosomal_uL11_N"/>
</dbReference>
<keyword evidence="5 7" id="KW-0689">Ribosomal protein</keyword>
<feature type="domain" description="Large ribosomal subunit protein uL11 C-terminal" evidence="10">
    <location>
        <begin position="73"/>
        <end position="141"/>
    </location>
</feature>
<comment type="function">
    <text evidence="7 9">Forms part of the ribosomal stalk which helps the ribosome interact with GTP-bound translation factors.</text>
</comment>